<reference evidence="1" key="1">
    <citation type="submission" date="2021-06" db="EMBL/GenBank/DDBJ databases">
        <authorList>
            <person name="Kallberg Y."/>
            <person name="Tangrot J."/>
            <person name="Rosling A."/>
        </authorList>
    </citation>
    <scope>NUCLEOTIDE SEQUENCE</scope>
    <source>
        <strain evidence="1">FL130A</strain>
    </source>
</reference>
<evidence type="ECO:0000313" key="1">
    <source>
        <dbReference type="EMBL" id="CAG8533620.1"/>
    </source>
</evidence>
<gene>
    <name evidence="1" type="ORF">ALEPTO_LOCUS5060</name>
</gene>
<dbReference type="PANTHER" id="PTHR44656:SF7">
    <property type="entry name" value="DEHYDROGENASE_REDUCTASE SDR FAMILY MEMBER 12"/>
    <property type="match status" value="1"/>
</dbReference>
<dbReference type="OrthoDB" id="191139at2759"/>
<dbReference type="EMBL" id="CAJVPS010001322">
    <property type="protein sequence ID" value="CAG8533620.1"/>
    <property type="molecule type" value="Genomic_DNA"/>
</dbReference>
<keyword evidence="2" id="KW-1185">Reference proteome</keyword>
<organism evidence="1 2">
    <name type="scientific">Ambispora leptoticha</name>
    <dbReference type="NCBI Taxonomy" id="144679"/>
    <lineage>
        <taxon>Eukaryota</taxon>
        <taxon>Fungi</taxon>
        <taxon>Fungi incertae sedis</taxon>
        <taxon>Mucoromycota</taxon>
        <taxon>Glomeromycotina</taxon>
        <taxon>Glomeromycetes</taxon>
        <taxon>Archaeosporales</taxon>
        <taxon>Ambisporaceae</taxon>
        <taxon>Ambispora</taxon>
    </lineage>
</organism>
<sequence>MNSHRVETNFIINTLGTYYLTKSKFPLMQKTGLERELMYTNKLTSKTYIEIFKPFDSTMAYVQTKRQQYYLCSILQGNDPILWAAFSEEAENVPSGAFIFDREVASTHLPLARTRSEPEDIGKLVNEIVKYGLEESSATSISP</sequence>
<protein>
    <submittedName>
        <fullName evidence="1">3395_t:CDS:1</fullName>
    </submittedName>
</protein>
<evidence type="ECO:0000313" key="2">
    <source>
        <dbReference type="Proteomes" id="UP000789508"/>
    </source>
</evidence>
<comment type="caution">
    <text evidence="1">The sequence shown here is derived from an EMBL/GenBank/DDBJ whole genome shotgun (WGS) entry which is preliminary data.</text>
</comment>
<accession>A0A9N9AL85</accession>
<dbReference type="AlphaFoldDB" id="A0A9N9AL85"/>
<name>A0A9N9AL85_9GLOM</name>
<dbReference type="PANTHER" id="PTHR44656">
    <property type="entry name" value="DEHYDROGENASE/REDUCTASE SDR FAMILY MEMBER 12"/>
    <property type="match status" value="1"/>
</dbReference>
<proteinExistence type="predicted"/>
<dbReference type="Proteomes" id="UP000789508">
    <property type="component" value="Unassembled WGS sequence"/>
</dbReference>
<dbReference type="InterPro" id="IPR052992">
    <property type="entry name" value="SDR_member_12"/>
</dbReference>